<dbReference type="PROSITE" id="PS50294">
    <property type="entry name" value="WD_REPEATS_REGION"/>
    <property type="match status" value="3"/>
</dbReference>
<feature type="repeat" description="WD" evidence="2">
    <location>
        <begin position="619"/>
        <end position="659"/>
    </location>
</feature>
<proteinExistence type="predicted"/>
<evidence type="ECO:0000313" key="5">
    <source>
        <dbReference type="Proteomes" id="UP000664132"/>
    </source>
</evidence>
<dbReference type="Gene3D" id="3.40.50.300">
    <property type="entry name" value="P-loop containing nucleotide triphosphate hydrolases"/>
    <property type="match status" value="1"/>
</dbReference>
<dbReference type="Pfam" id="PF00400">
    <property type="entry name" value="WD40"/>
    <property type="match status" value="4"/>
</dbReference>
<dbReference type="AlphaFoldDB" id="A0A8H8BSM7"/>
<dbReference type="InterPro" id="IPR036322">
    <property type="entry name" value="WD40_repeat_dom_sf"/>
</dbReference>
<dbReference type="EMBL" id="JAFJYH010000046">
    <property type="protein sequence ID" value="KAG4422647.1"/>
    <property type="molecule type" value="Genomic_DNA"/>
</dbReference>
<dbReference type="PANTHER" id="PTHR19879:SF9">
    <property type="entry name" value="TRANSCRIPTION INITIATION FACTOR TFIID SUBUNIT 5"/>
    <property type="match status" value="1"/>
</dbReference>
<dbReference type="InterPro" id="IPR056884">
    <property type="entry name" value="NPHP3-like_N"/>
</dbReference>
<dbReference type="PROSITE" id="PS50082">
    <property type="entry name" value="WD_REPEATS_2"/>
    <property type="match status" value="4"/>
</dbReference>
<dbReference type="InterPro" id="IPR011047">
    <property type="entry name" value="Quinoprotein_ADH-like_sf"/>
</dbReference>
<dbReference type="SUPFAM" id="SSF50978">
    <property type="entry name" value="WD40 repeat-like"/>
    <property type="match status" value="1"/>
</dbReference>
<dbReference type="Proteomes" id="UP000664132">
    <property type="component" value="Unassembled WGS sequence"/>
</dbReference>
<protein>
    <recommendedName>
        <fullName evidence="3">Nephrocystin 3-like N-terminal domain-containing protein</fullName>
    </recommendedName>
</protein>
<feature type="domain" description="Nephrocystin 3-like N-terminal" evidence="3">
    <location>
        <begin position="87"/>
        <end position="220"/>
    </location>
</feature>
<dbReference type="InterPro" id="IPR027417">
    <property type="entry name" value="P-loop_NTPase"/>
</dbReference>
<evidence type="ECO:0000256" key="2">
    <source>
        <dbReference type="PROSITE-ProRule" id="PRU00221"/>
    </source>
</evidence>
<feature type="repeat" description="WD" evidence="2">
    <location>
        <begin position="944"/>
        <end position="985"/>
    </location>
</feature>
<dbReference type="SUPFAM" id="SSF50998">
    <property type="entry name" value="Quinoprotein alcohol dehydrogenase-like"/>
    <property type="match status" value="1"/>
</dbReference>
<dbReference type="InterPro" id="IPR001680">
    <property type="entry name" value="WD40_rpt"/>
</dbReference>
<feature type="repeat" description="WD" evidence="2">
    <location>
        <begin position="1028"/>
        <end position="1069"/>
    </location>
</feature>
<keyword evidence="5" id="KW-1185">Reference proteome</keyword>
<keyword evidence="1" id="KW-0677">Repeat</keyword>
<organism evidence="4 5">
    <name type="scientific">Cadophora malorum</name>
    <dbReference type="NCBI Taxonomy" id="108018"/>
    <lineage>
        <taxon>Eukaryota</taxon>
        <taxon>Fungi</taxon>
        <taxon>Dikarya</taxon>
        <taxon>Ascomycota</taxon>
        <taxon>Pezizomycotina</taxon>
        <taxon>Leotiomycetes</taxon>
        <taxon>Helotiales</taxon>
        <taxon>Ploettnerulaceae</taxon>
        <taxon>Cadophora</taxon>
    </lineage>
</organism>
<dbReference type="PANTHER" id="PTHR19879">
    <property type="entry name" value="TRANSCRIPTION INITIATION FACTOR TFIID"/>
    <property type="match status" value="1"/>
</dbReference>
<dbReference type="InterPro" id="IPR015943">
    <property type="entry name" value="WD40/YVTN_repeat-like_dom_sf"/>
</dbReference>
<dbReference type="CDD" id="cd00200">
    <property type="entry name" value="WD40"/>
    <property type="match status" value="1"/>
</dbReference>
<accession>A0A8H8BSM7</accession>
<evidence type="ECO:0000259" key="3">
    <source>
        <dbReference type="Pfam" id="PF24883"/>
    </source>
</evidence>
<sequence length="1151" mass="128377">MAKEASAHQELPQVTLGNNQSFSGLTATNSANIIAGNVRDVNIHTSNSSNDVLGTLPNAANAQFNAYQRQHDPTCLENTRVDLLRDIYTWANGQDERYIFWLNGLAGTGKSTIARTVARQYFEQKRLGASFFFSRGGGDVGHAGKFVTSIALQLASCVPSLDQYIRDAIIERHDIASQSLRDQWQHLVVSPLSKLRGKNSLVPYVLVIDALDECDDDRDIRIIIPIRTGFMTVPDGQHRNLVLHNISPPVVDHDIQLFLQHNFKLIGLEQSLPPDWPGADITEQLVQIAGSLFIWAATACRYVQDSPYAVESVQSLLDGSTCTTAPREHLDELYTSVLRRSVRSNYSAAQKVTLCEMLRFVLGSIVVLFAPLSARSLPRLLDVVQDKMNSTLMDLHAILDIPKADDLPIRLHHPSFRDFLLDHKRCTDREFMVFEEQAHSILADRCMQLMQKLLKQDICGLDAPGMLAADVDRSLVEQRLSPDIQYACCYWMGHFQRSGTRPRDNDTVHEFLQNHLLHWLEALGWIGKTSVGIHAMVALESLIPSGSSPELWSFVHDAKRFILYNRATIEQAPLQTYVSALVFAPSSSITRKTFAYCAQQWIQKLPSIEKEWSTLLQGLHKHMEMVKTVKFSPDGKMHASSSTTTVSVWEVASGALLQTIRTNAFSVRACRFLSDSKSFLLVSNNLTATVWNSVTGELRLDFKHCDIRSRLKTPEQLPVSCSPPDTVNSECCWHCWSLLDAFYSVDLLNAKLFVSVIKKKIVLSKCESQTGMYKLMGSIWVQVEALVWSRDGEMLAFALETDVKLHDKSGAEICRLRGLWDRIDTMIFSLDNELLVLASGNNINIWEVRTGNLVGKFHLYGPCASYAPPTAVSSDGKLKADVSDSKIVRLSSISPGEALRSLEGHSDHISAIEFSPDSKILASASYDGTVRLWDTSIKPALPSLEAHWDHVTALSFSPDGKFLASAAKDNIGKLWNVEKQELYRNFAIRSGHVHVIAFSPDSQLLAMGMRDFKITLRRPAEGAVVKILEGHSMPITAMAFSADSTMLASTSERGEVKLWDAVMGEELTDSGWIDAVTISPDGKTFCMHRQTSDAQTFPPPFISIEGHWVLRRNERLLWLPPDHRPCVSVIHGYKVGLGYRSGRVTIIDLAP</sequence>
<gene>
    <name evidence="4" type="ORF">IFR04_004268</name>
</gene>
<dbReference type="Gene3D" id="2.130.10.10">
    <property type="entry name" value="YVTN repeat-like/Quinoprotein amine dehydrogenase"/>
    <property type="match status" value="3"/>
</dbReference>
<dbReference type="SUPFAM" id="SSF52540">
    <property type="entry name" value="P-loop containing nucleoside triphosphate hydrolases"/>
    <property type="match status" value="1"/>
</dbReference>
<dbReference type="OrthoDB" id="674604at2759"/>
<reference evidence="4" key="1">
    <citation type="submission" date="2021-02" db="EMBL/GenBank/DDBJ databases">
        <title>Genome sequence Cadophora malorum strain M34.</title>
        <authorList>
            <person name="Stefanovic E."/>
            <person name="Vu D."/>
            <person name="Scully C."/>
            <person name="Dijksterhuis J."/>
            <person name="Roader J."/>
            <person name="Houbraken J."/>
        </authorList>
    </citation>
    <scope>NUCLEOTIDE SEQUENCE</scope>
    <source>
        <strain evidence="4">M34</strain>
    </source>
</reference>
<feature type="repeat" description="WD" evidence="2">
    <location>
        <begin position="902"/>
        <end position="934"/>
    </location>
</feature>
<dbReference type="Pfam" id="PF24883">
    <property type="entry name" value="NPHP3_N"/>
    <property type="match status" value="1"/>
</dbReference>
<evidence type="ECO:0000256" key="1">
    <source>
        <dbReference type="ARBA" id="ARBA00022737"/>
    </source>
</evidence>
<name>A0A8H8BSM7_9HELO</name>
<comment type="caution">
    <text evidence="4">The sequence shown here is derived from an EMBL/GenBank/DDBJ whole genome shotgun (WGS) entry which is preliminary data.</text>
</comment>
<evidence type="ECO:0000313" key="4">
    <source>
        <dbReference type="EMBL" id="KAG4422647.1"/>
    </source>
</evidence>
<dbReference type="SMART" id="SM00320">
    <property type="entry name" value="WD40"/>
    <property type="match status" value="7"/>
</dbReference>
<keyword evidence="2" id="KW-0853">WD repeat</keyword>